<name>B4JLJ9_DROGR</name>
<sequence length="260" mass="29038">MRPTTQSSQNSLLLLLLLLQLLHLVLAQNFCDPSLCSRGSRHIGCGHNGRFANGCRGEFVNINAHRGLILQLHNQRRNQIAGGGLSGFPSAVQMGTMSWDPILARLAAYNVQQCRMAHDQCRNTNVYRFSGQNLSVLFTRRNINTAQYLRQRIADWFDEYRDATRADIERFRSRGGPAIGHFTAMVNERNNRIGCAVARYTSASGSSGTLLACNYAVTNMINNPVYRPGRSASQCRAGRNPRYTNLCAANEVYSYNNWSG</sequence>
<dbReference type="Gene3D" id="3.40.33.10">
    <property type="entry name" value="CAP"/>
    <property type="match status" value="1"/>
</dbReference>
<dbReference type="eggNOG" id="KOG3017">
    <property type="taxonomic scope" value="Eukaryota"/>
</dbReference>
<dbReference type="HOGENOM" id="CLU_035730_7_0_1"/>
<dbReference type="InParanoid" id="B4JLJ9"/>
<dbReference type="Proteomes" id="UP000001070">
    <property type="component" value="Unassembled WGS sequence"/>
</dbReference>
<feature type="domain" description="SCP" evidence="7">
    <location>
        <begin position="64"/>
        <end position="222"/>
    </location>
</feature>
<dbReference type="FunCoup" id="B4JLJ9">
    <property type="interactions" value="63"/>
</dbReference>
<dbReference type="KEGG" id="dgr:6565004"/>
<keyword evidence="4 6" id="KW-0732">Signal</keyword>
<proteinExistence type="inferred from homology"/>
<dbReference type="PANTHER" id="PTHR10334">
    <property type="entry name" value="CYSTEINE-RICH SECRETORY PROTEIN-RELATED"/>
    <property type="match status" value="1"/>
</dbReference>
<evidence type="ECO:0000256" key="1">
    <source>
        <dbReference type="ARBA" id="ARBA00004613"/>
    </source>
</evidence>
<organism evidence="9">
    <name type="scientific">Drosophila grimshawi</name>
    <name type="common">Hawaiian fruit fly</name>
    <name type="synonym">Idiomyia grimshawi</name>
    <dbReference type="NCBI Taxonomy" id="7222"/>
    <lineage>
        <taxon>Eukaryota</taxon>
        <taxon>Metazoa</taxon>
        <taxon>Ecdysozoa</taxon>
        <taxon>Arthropoda</taxon>
        <taxon>Hexapoda</taxon>
        <taxon>Insecta</taxon>
        <taxon>Pterygota</taxon>
        <taxon>Neoptera</taxon>
        <taxon>Endopterygota</taxon>
        <taxon>Diptera</taxon>
        <taxon>Brachycera</taxon>
        <taxon>Muscomorpha</taxon>
        <taxon>Ephydroidea</taxon>
        <taxon>Drosophilidae</taxon>
        <taxon>Drosophila</taxon>
        <taxon>Hawaiian Drosophila</taxon>
    </lineage>
</organism>
<dbReference type="InterPro" id="IPR001283">
    <property type="entry name" value="CRISP-related"/>
</dbReference>
<dbReference type="SMART" id="SM00198">
    <property type="entry name" value="SCP"/>
    <property type="match status" value="1"/>
</dbReference>
<dbReference type="InterPro" id="IPR014044">
    <property type="entry name" value="CAP_dom"/>
</dbReference>
<comment type="similarity">
    <text evidence="2">Belongs to the CRISP family.</text>
</comment>
<dbReference type="PIRSF" id="PIRSF038921">
    <property type="entry name" value="P14a"/>
    <property type="match status" value="1"/>
</dbReference>
<evidence type="ECO:0000256" key="3">
    <source>
        <dbReference type="ARBA" id="ARBA00022525"/>
    </source>
</evidence>
<evidence type="ECO:0000313" key="9">
    <source>
        <dbReference type="Proteomes" id="UP000001070"/>
    </source>
</evidence>
<comment type="subcellular location">
    <subcellularLocation>
        <location evidence="1">Secreted</location>
    </subcellularLocation>
</comment>
<reference evidence="8 9" key="1">
    <citation type="journal article" date="2007" name="Nature">
        <title>Evolution of genes and genomes on the Drosophila phylogeny.</title>
        <authorList>
            <consortium name="Drosophila 12 Genomes Consortium"/>
            <person name="Clark A.G."/>
            <person name="Eisen M.B."/>
            <person name="Smith D.R."/>
            <person name="Bergman C.M."/>
            <person name="Oliver B."/>
            <person name="Markow T.A."/>
            <person name="Kaufman T.C."/>
            <person name="Kellis M."/>
            <person name="Gelbart W."/>
            <person name="Iyer V.N."/>
            <person name="Pollard D.A."/>
            <person name="Sackton T.B."/>
            <person name="Larracuente A.M."/>
            <person name="Singh N.D."/>
            <person name="Abad J.P."/>
            <person name="Abt D.N."/>
            <person name="Adryan B."/>
            <person name="Aguade M."/>
            <person name="Akashi H."/>
            <person name="Anderson W.W."/>
            <person name="Aquadro C.F."/>
            <person name="Ardell D.H."/>
            <person name="Arguello R."/>
            <person name="Artieri C.G."/>
            <person name="Barbash D.A."/>
            <person name="Barker D."/>
            <person name="Barsanti P."/>
            <person name="Batterham P."/>
            <person name="Batzoglou S."/>
            <person name="Begun D."/>
            <person name="Bhutkar A."/>
            <person name="Blanco E."/>
            <person name="Bosak S.A."/>
            <person name="Bradley R.K."/>
            <person name="Brand A.D."/>
            <person name="Brent M.R."/>
            <person name="Brooks A.N."/>
            <person name="Brown R.H."/>
            <person name="Butlin R.K."/>
            <person name="Caggese C."/>
            <person name="Calvi B.R."/>
            <person name="Bernardo de Carvalho A."/>
            <person name="Caspi A."/>
            <person name="Castrezana S."/>
            <person name="Celniker S.E."/>
            <person name="Chang J.L."/>
            <person name="Chapple C."/>
            <person name="Chatterji S."/>
            <person name="Chinwalla A."/>
            <person name="Civetta A."/>
            <person name="Clifton S.W."/>
            <person name="Comeron J.M."/>
            <person name="Costello J.C."/>
            <person name="Coyne J.A."/>
            <person name="Daub J."/>
            <person name="David R.G."/>
            <person name="Delcher A.L."/>
            <person name="Delehaunty K."/>
            <person name="Do C.B."/>
            <person name="Ebling H."/>
            <person name="Edwards K."/>
            <person name="Eickbush T."/>
            <person name="Evans J.D."/>
            <person name="Filipski A."/>
            <person name="Findeiss S."/>
            <person name="Freyhult E."/>
            <person name="Fulton L."/>
            <person name="Fulton R."/>
            <person name="Garcia A.C."/>
            <person name="Gardiner A."/>
            <person name="Garfield D.A."/>
            <person name="Garvin B.E."/>
            <person name="Gibson G."/>
            <person name="Gilbert D."/>
            <person name="Gnerre S."/>
            <person name="Godfrey J."/>
            <person name="Good R."/>
            <person name="Gotea V."/>
            <person name="Gravely B."/>
            <person name="Greenberg A.J."/>
            <person name="Griffiths-Jones S."/>
            <person name="Gross S."/>
            <person name="Guigo R."/>
            <person name="Gustafson E.A."/>
            <person name="Haerty W."/>
            <person name="Hahn M.W."/>
            <person name="Halligan D.L."/>
            <person name="Halpern A.L."/>
            <person name="Halter G.M."/>
            <person name="Han M.V."/>
            <person name="Heger A."/>
            <person name="Hillier L."/>
            <person name="Hinrichs A.S."/>
            <person name="Holmes I."/>
            <person name="Hoskins R.A."/>
            <person name="Hubisz M.J."/>
            <person name="Hultmark D."/>
            <person name="Huntley M.A."/>
            <person name="Jaffe D.B."/>
            <person name="Jagadeeshan S."/>
            <person name="Jeck W.R."/>
            <person name="Johnson J."/>
            <person name="Jones C.D."/>
            <person name="Jordan W.C."/>
            <person name="Karpen G.H."/>
            <person name="Kataoka E."/>
            <person name="Keightley P.D."/>
            <person name="Kheradpour P."/>
            <person name="Kirkness E.F."/>
            <person name="Koerich L.B."/>
            <person name="Kristiansen K."/>
            <person name="Kudrna D."/>
            <person name="Kulathinal R.J."/>
            <person name="Kumar S."/>
            <person name="Kwok R."/>
            <person name="Lander E."/>
            <person name="Langley C.H."/>
            <person name="Lapoint R."/>
            <person name="Lazzaro B.P."/>
            <person name="Lee S.J."/>
            <person name="Levesque L."/>
            <person name="Li R."/>
            <person name="Lin C.F."/>
            <person name="Lin M.F."/>
            <person name="Lindblad-Toh K."/>
            <person name="Llopart A."/>
            <person name="Long M."/>
            <person name="Low L."/>
            <person name="Lozovsky E."/>
            <person name="Lu J."/>
            <person name="Luo M."/>
            <person name="Machado C.A."/>
            <person name="Makalowski W."/>
            <person name="Marzo M."/>
            <person name="Matsuda M."/>
            <person name="Matzkin L."/>
            <person name="McAllister B."/>
            <person name="McBride C.S."/>
            <person name="McKernan B."/>
            <person name="McKernan K."/>
            <person name="Mendez-Lago M."/>
            <person name="Minx P."/>
            <person name="Mollenhauer M.U."/>
            <person name="Montooth K."/>
            <person name="Mount S.M."/>
            <person name="Mu X."/>
            <person name="Myers E."/>
            <person name="Negre B."/>
            <person name="Newfeld S."/>
            <person name="Nielsen R."/>
            <person name="Noor M.A."/>
            <person name="O'Grady P."/>
            <person name="Pachter L."/>
            <person name="Papaceit M."/>
            <person name="Parisi M.J."/>
            <person name="Parisi M."/>
            <person name="Parts L."/>
            <person name="Pedersen J.S."/>
            <person name="Pesole G."/>
            <person name="Phillippy A.M."/>
            <person name="Ponting C.P."/>
            <person name="Pop M."/>
            <person name="Porcelli D."/>
            <person name="Powell J.R."/>
            <person name="Prohaska S."/>
            <person name="Pruitt K."/>
            <person name="Puig M."/>
            <person name="Quesneville H."/>
            <person name="Ram K.R."/>
            <person name="Rand D."/>
            <person name="Rasmussen M.D."/>
            <person name="Reed L.K."/>
            <person name="Reenan R."/>
            <person name="Reily A."/>
            <person name="Remington K.A."/>
            <person name="Rieger T.T."/>
            <person name="Ritchie M.G."/>
            <person name="Robin C."/>
            <person name="Rogers Y.H."/>
            <person name="Rohde C."/>
            <person name="Rozas J."/>
            <person name="Rubenfield M.J."/>
            <person name="Ruiz A."/>
            <person name="Russo S."/>
            <person name="Salzberg S.L."/>
            <person name="Sanchez-Gracia A."/>
            <person name="Saranga D.J."/>
            <person name="Sato H."/>
            <person name="Schaeffer S.W."/>
            <person name="Schatz M.C."/>
            <person name="Schlenke T."/>
            <person name="Schwartz R."/>
            <person name="Segarra C."/>
            <person name="Singh R.S."/>
            <person name="Sirot L."/>
            <person name="Sirota M."/>
            <person name="Sisneros N.B."/>
            <person name="Smith C.D."/>
            <person name="Smith T.F."/>
            <person name="Spieth J."/>
            <person name="Stage D.E."/>
            <person name="Stark A."/>
            <person name="Stephan W."/>
            <person name="Strausberg R.L."/>
            <person name="Strempel S."/>
            <person name="Sturgill D."/>
            <person name="Sutton G."/>
            <person name="Sutton G.G."/>
            <person name="Tao W."/>
            <person name="Teichmann S."/>
            <person name="Tobari Y.N."/>
            <person name="Tomimura Y."/>
            <person name="Tsolas J.M."/>
            <person name="Valente V.L."/>
            <person name="Venter E."/>
            <person name="Venter J.C."/>
            <person name="Vicario S."/>
            <person name="Vieira F.G."/>
            <person name="Vilella A.J."/>
            <person name="Villasante A."/>
            <person name="Walenz B."/>
            <person name="Wang J."/>
            <person name="Wasserman M."/>
            <person name="Watts T."/>
            <person name="Wilson D."/>
            <person name="Wilson R.K."/>
            <person name="Wing R.A."/>
            <person name="Wolfner M.F."/>
            <person name="Wong A."/>
            <person name="Wong G.K."/>
            <person name="Wu C.I."/>
            <person name="Wu G."/>
            <person name="Yamamoto D."/>
            <person name="Yang H.P."/>
            <person name="Yang S.P."/>
            <person name="Yorke J.A."/>
            <person name="Yoshida K."/>
            <person name="Zdobnov E."/>
            <person name="Zhang P."/>
            <person name="Zhang Y."/>
            <person name="Zimin A.V."/>
            <person name="Baldwin J."/>
            <person name="Abdouelleil A."/>
            <person name="Abdulkadir J."/>
            <person name="Abebe A."/>
            <person name="Abera B."/>
            <person name="Abreu J."/>
            <person name="Acer S.C."/>
            <person name="Aftuck L."/>
            <person name="Alexander A."/>
            <person name="An P."/>
            <person name="Anderson E."/>
            <person name="Anderson S."/>
            <person name="Arachi H."/>
            <person name="Azer M."/>
            <person name="Bachantsang P."/>
            <person name="Barry A."/>
            <person name="Bayul T."/>
            <person name="Berlin A."/>
            <person name="Bessette D."/>
            <person name="Bloom T."/>
            <person name="Blye J."/>
            <person name="Boguslavskiy L."/>
            <person name="Bonnet C."/>
            <person name="Boukhgalter B."/>
            <person name="Bourzgui I."/>
            <person name="Brown A."/>
            <person name="Cahill P."/>
            <person name="Channer S."/>
            <person name="Cheshatsang Y."/>
            <person name="Chuda L."/>
            <person name="Citroen M."/>
            <person name="Collymore A."/>
            <person name="Cooke P."/>
            <person name="Costello M."/>
            <person name="D'Aco K."/>
            <person name="Daza R."/>
            <person name="De Haan G."/>
            <person name="DeGray S."/>
            <person name="DeMaso C."/>
            <person name="Dhargay N."/>
            <person name="Dooley K."/>
            <person name="Dooley E."/>
            <person name="Doricent M."/>
            <person name="Dorje P."/>
            <person name="Dorjee K."/>
            <person name="Dupes A."/>
            <person name="Elong R."/>
            <person name="Falk J."/>
            <person name="Farina A."/>
            <person name="Faro S."/>
            <person name="Ferguson D."/>
            <person name="Fisher S."/>
            <person name="Foley C.D."/>
            <person name="Franke A."/>
            <person name="Friedrich D."/>
            <person name="Gadbois L."/>
            <person name="Gearin G."/>
            <person name="Gearin C.R."/>
            <person name="Giannoukos G."/>
            <person name="Goode T."/>
            <person name="Graham J."/>
            <person name="Grandbois E."/>
            <person name="Grewal S."/>
            <person name="Gyaltsen K."/>
            <person name="Hafez N."/>
            <person name="Hagos B."/>
            <person name="Hall J."/>
            <person name="Henson C."/>
            <person name="Hollinger A."/>
            <person name="Honan T."/>
            <person name="Huard M.D."/>
            <person name="Hughes L."/>
            <person name="Hurhula B."/>
            <person name="Husby M.E."/>
            <person name="Kamat A."/>
            <person name="Kanga B."/>
            <person name="Kashin S."/>
            <person name="Khazanovich D."/>
            <person name="Kisner P."/>
            <person name="Lance K."/>
            <person name="Lara M."/>
            <person name="Lee W."/>
            <person name="Lennon N."/>
            <person name="Letendre F."/>
            <person name="LeVine R."/>
            <person name="Lipovsky A."/>
            <person name="Liu X."/>
            <person name="Liu J."/>
            <person name="Liu S."/>
            <person name="Lokyitsang T."/>
            <person name="Lokyitsang Y."/>
            <person name="Lubonja R."/>
            <person name="Lui A."/>
            <person name="MacDonald P."/>
            <person name="Magnisalis V."/>
            <person name="Maru K."/>
            <person name="Matthews C."/>
            <person name="McCusker W."/>
            <person name="McDonough S."/>
            <person name="Mehta T."/>
            <person name="Meldrim J."/>
            <person name="Meneus L."/>
            <person name="Mihai O."/>
            <person name="Mihalev A."/>
            <person name="Mihova T."/>
            <person name="Mittelman R."/>
            <person name="Mlenga V."/>
            <person name="Montmayeur A."/>
            <person name="Mulrain L."/>
            <person name="Navidi A."/>
            <person name="Naylor J."/>
            <person name="Negash T."/>
            <person name="Nguyen T."/>
            <person name="Nguyen N."/>
            <person name="Nicol R."/>
            <person name="Norbu C."/>
            <person name="Norbu N."/>
            <person name="Novod N."/>
            <person name="O'Neill B."/>
            <person name="Osman S."/>
            <person name="Markiewicz E."/>
            <person name="Oyono O.L."/>
            <person name="Patti C."/>
            <person name="Phunkhang P."/>
            <person name="Pierre F."/>
            <person name="Priest M."/>
            <person name="Raghuraman S."/>
            <person name="Rege F."/>
            <person name="Reyes R."/>
            <person name="Rise C."/>
            <person name="Rogov P."/>
            <person name="Ross K."/>
            <person name="Ryan E."/>
            <person name="Settipalli S."/>
            <person name="Shea T."/>
            <person name="Sherpa N."/>
            <person name="Shi L."/>
            <person name="Shih D."/>
            <person name="Sparrow T."/>
            <person name="Spaulding J."/>
            <person name="Stalker J."/>
            <person name="Stange-Thomann N."/>
            <person name="Stavropoulos S."/>
            <person name="Stone C."/>
            <person name="Strader C."/>
            <person name="Tesfaye S."/>
            <person name="Thomson T."/>
            <person name="Thoulutsang Y."/>
            <person name="Thoulutsang D."/>
            <person name="Topham K."/>
            <person name="Topping I."/>
            <person name="Tsamla T."/>
            <person name="Vassiliev H."/>
            <person name="Vo A."/>
            <person name="Wangchuk T."/>
            <person name="Wangdi T."/>
            <person name="Weiand M."/>
            <person name="Wilkinson J."/>
            <person name="Wilson A."/>
            <person name="Yadav S."/>
            <person name="Young G."/>
            <person name="Yu Q."/>
            <person name="Zembek L."/>
            <person name="Zhong D."/>
            <person name="Zimmer A."/>
            <person name="Zwirko Z."/>
            <person name="Jaffe D.B."/>
            <person name="Alvarez P."/>
            <person name="Brockman W."/>
            <person name="Butler J."/>
            <person name="Chin C."/>
            <person name="Gnerre S."/>
            <person name="Grabherr M."/>
            <person name="Kleber M."/>
            <person name="Mauceli E."/>
            <person name="MacCallum I."/>
        </authorList>
    </citation>
    <scope>NUCLEOTIDE SEQUENCE [LARGE SCALE GENOMIC DNA]</scope>
    <source>
        <strain evidence="9">Tucson 15287-2541.00</strain>
    </source>
</reference>
<feature type="signal peptide" evidence="6">
    <location>
        <begin position="1"/>
        <end position="27"/>
    </location>
</feature>
<feature type="chain" id="PRO_5002812386" description="Venom allergen-1" evidence="6">
    <location>
        <begin position="28"/>
        <end position="260"/>
    </location>
</feature>
<gene>
    <name evidence="8" type="primary">Dgri\GH12878</name>
    <name evidence="8" type="ORF">Dgri_GH12878</name>
</gene>
<dbReference type="OMA" id="RNSNYPN"/>
<dbReference type="PhylomeDB" id="B4JLJ9"/>
<dbReference type="InterPro" id="IPR034763">
    <property type="entry name" value="P14a_insect"/>
</dbReference>
<evidence type="ECO:0000256" key="4">
    <source>
        <dbReference type="ARBA" id="ARBA00022729"/>
    </source>
</evidence>
<protein>
    <recommendedName>
        <fullName evidence="5">Venom allergen-1</fullName>
    </recommendedName>
</protein>
<keyword evidence="9" id="KW-1185">Reference proteome</keyword>
<dbReference type="FunFam" id="3.40.33.10:FF:000007">
    <property type="entry name" value="Venom allergen"/>
    <property type="match status" value="1"/>
</dbReference>
<evidence type="ECO:0000256" key="2">
    <source>
        <dbReference type="ARBA" id="ARBA00009923"/>
    </source>
</evidence>
<dbReference type="EMBL" id="CH916370">
    <property type="protein sequence ID" value="EDW00452.1"/>
    <property type="molecule type" value="Genomic_DNA"/>
</dbReference>
<dbReference type="Pfam" id="PF00188">
    <property type="entry name" value="CAP"/>
    <property type="match status" value="1"/>
</dbReference>
<evidence type="ECO:0000259" key="7">
    <source>
        <dbReference type="SMART" id="SM00198"/>
    </source>
</evidence>
<dbReference type="InterPro" id="IPR035940">
    <property type="entry name" value="CAP_sf"/>
</dbReference>
<dbReference type="SUPFAM" id="SSF55797">
    <property type="entry name" value="PR-1-like"/>
    <property type="match status" value="1"/>
</dbReference>
<dbReference type="CDD" id="cd05380">
    <property type="entry name" value="CAP_euk"/>
    <property type="match status" value="1"/>
</dbReference>
<evidence type="ECO:0000256" key="5">
    <source>
        <dbReference type="ARBA" id="ARBA00068306"/>
    </source>
</evidence>
<dbReference type="OrthoDB" id="414826at2759"/>
<dbReference type="AlphaFoldDB" id="B4JLJ9"/>
<dbReference type="SMR" id="B4JLJ9"/>
<accession>B4JLJ9</accession>
<evidence type="ECO:0000256" key="6">
    <source>
        <dbReference type="SAM" id="SignalP"/>
    </source>
</evidence>
<keyword evidence="3" id="KW-0964">Secreted</keyword>
<evidence type="ECO:0000313" key="8">
    <source>
        <dbReference type="EMBL" id="EDW00452.1"/>
    </source>
</evidence>
<dbReference type="GO" id="GO:0005576">
    <property type="term" value="C:extracellular region"/>
    <property type="evidence" value="ECO:0007669"/>
    <property type="project" value="UniProtKB-SubCell"/>
</dbReference>